<accession>A0A1L9P2V2</accession>
<evidence type="ECO:0000313" key="1">
    <source>
        <dbReference type="EMBL" id="OJI95870.1"/>
    </source>
</evidence>
<dbReference type="GeneID" id="63726450"/>
<keyword evidence="2" id="KW-1185">Reference proteome</keyword>
<dbReference type="RefSeq" id="XP_040661633.1">
    <property type="nucleotide sequence ID" value="XM_040810939.1"/>
</dbReference>
<protein>
    <submittedName>
        <fullName evidence="1">Uncharacterized protein</fullName>
    </submittedName>
</protein>
<organism evidence="1 2">
    <name type="scientific">Aspergillus versicolor CBS 583.65</name>
    <dbReference type="NCBI Taxonomy" id="1036611"/>
    <lineage>
        <taxon>Eukaryota</taxon>
        <taxon>Fungi</taxon>
        <taxon>Dikarya</taxon>
        <taxon>Ascomycota</taxon>
        <taxon>Pezizomycotina</taxon>
        <taxon>Eurotiomycetes</taxon>
        <taxon>Eurotiomycetidae</taxon>
        <taxon>Eurotiales</taxon>
        <taxon>Aspergillaceae</taxon>
        <taxon>Aspergillus</taxon>
        <taxon>Aspergillus subgen. Nidulantes</taxon>
    </lineage>
</organism>
<evidence type="ECO:0000313" key="2">
    <source>
        <dbReference type="Proteomes" id="UP000184073"/>
    </source>
</evidence>
<reference evidence="2" key="1">
    <citation type="journal article" date="2017" name="Genome Biol.">
        <title>Comparative genomics reveals high biological diversity and specific adaptations in the industrially and medically important fungal genus Aspergillus.</title>
        <authorList>
            <person name="de Vries R.P."/>
            <person name="Riley R."/>
            <person name="Wiebenga A."/>
            <person name="Aguilar-Osorio G."/>
            <person name="Amillis S."/>
            <person name="Uchima C.A."/>
            <person name="Anderluh G."/>
            <person name="Asadollahi M."/>
            <person name="Askin M."/>
            <person name="Barry K."/>
            <person name="Battaglia E."/>
            <person name="Bayram O."/>
            <person name="Benocci T."/>
            <person name="Braus-Stromeyer S.A."/>
            <person name="Caldana C."/>
            <person name="Canovas D."/>
            <person name="Cerqueira G.C."/>
            <person name="Chen F."/>
            <person name="Chen W."/>
            <person name="Choi C."/>
            <person name="Clum A."/>
            <person name="Dos Santos R.A."/>
            <person name="Damasio A.R."/>
            <person name="Diallinas G."/>
            <person name="Emri T."/>
            <person name="Fekete E."/>
            <person name="Flipphi M."/>
            <person name="Freyberg S."/>
            <person name="Gallo A."/>
            <person name="Gournas C."/>
            <person name="Habgood R."/>
            <person name="Hainaut M."/>
            <person name="Harispe M.L."/>
            <person name="Henrissat B."/>
            <person name="Hilden K.S."/>
            <person name="Hope R."/>
            <person name="Hossain A."/>
            <person name="Karabika E."/>
            <person name="Karaffa L."/>
            <person name="Karanyi Z."/>
            <person name="Krasevec N."/>
            <person name="Kuo A."/>
            <person name="Kusch H."/>
            <person name="LaButti K."/>
            <person name="Lagendijk E.L."/>
            <person name="Lapidus A."/>
            <person name="Levasseur A."/>
            <person name="Lindquist E."/>
            <person name="Lipzen A."/>
            <person name="Logrieco A.F."/>
            <person name="MacCabe A."/>
            <person name="Maekelae M.R."/>
            <person name="Malavazi I."/>
            <person name="Melin P."/>
            <person name="Meyer V."/>
            <person name="Mielnichuk N."/>
            <person name="Miskei M."/>
            <person name="Molnar A.P."/>
            <person name="Mule G."/>
            <person name="Ngan C.Y."/>
            <person name="Orejas M."/>
            <person name="Orosz E."/>
            <person name="Ouedraogo J.P."/>
            <person name="Overkamp K.M."/>
            <person name="Park H.-S."/>
            <person name="Perrone G."/>
            <person name="Piumi F."/>
            <person name="Punt P.J."/>
            <person name="Ram A.F."/>
            <person name="Ramon A."/>
            <person name="Rauscher S."/>
            <person name="Record E."/>
            <person name="Riano-Pachon D.M."/>
            <person name="Robert V."/>
            <person name="Roehrig J."/>
            <person name="Ruller R."/>
            <person name="Salamov A."/>
            <person name="Salih N.S."/>
            <person name="Samson R.A."/>
            <person name="Sandor E."/>
            <person name="Sanguinetti M."/>
            <person name="Schuetze T."/>
            <person name="Sepcic K."/>
            <person name="Shelest E."/>
            <person name="Sherlock G."/>
            <person name="Sophianopoulou V."/>
            <person name="Squina F.M."/>
            <person name="Sun H."/>
            <person name="Susca A."/>
            <person name="Todd R.B."/>
            <person name="Tsang A."/>
            <person name="Unkles S.E."/>
            <person name="van de Wiele N."/>
            <person name="van Rossen-Uffink D."/>
            <person name="Oliveira J.V."/>
            <person name="Vesth T.C."/>
            <person name="Visser J."/>
            <person name="Yu J.-H."/>
            <person name="Zhou M."/>
            <person name="Andersen M.R."/>
            <person name="Archer D.B."/>
            <person name="Baker S.E."/>
            <person name="Benoit I."/>
            <person name="Brakhage A.A."/>
            <person name="Braus G.H."/>
            <person name="Fischer R."/>
            <person name="Frisvad J.C."/>
            <person name="Goldman G.H."/>
            <person name="Houbraken J."/>
            <person name="Oakley B."/>
            <person name="Pocsi I."/>
            <person name="Scazzocchio C."/>
            <person name="Seiboth B."/>
            <person name="vanKuyk P.A."/>
            <person name="Wortman J."/>
            <person name="Dyer P.S."/>
            <person name="Grigoriev I.V."/>
        </authorList>
    </citation>
    <scope>NUCLEOTIDE SEQUENCE [LARGE SCALE GENOMIC DNA]</scope>
    <source>
        <strain evidence="2">CBS 583.65</strain>
    </source>
</reference>
<dbReference type="AlphaFoldDB" id="A0A1L9P2V2"/>
<name>A0A1L9P2V2_ASPVE</name>
<dbReference type="VEuPathDB" id="FungiDB:ASPVEDRAFT_35177"/>
<proteinExistence type="predicted"/>
<dbReference type="EMBL" id="KV878125">
    <property type="protein sequence ID" value="OJI95870.1"/>
    <property type="molecule type" value="Genomic_DNA"/>
</dbReference>
<gene>
    <name evidence="1" type="ORF">ASPVEDRAFT_35177</name>
</gene>
<sequence length="164" mass="18269">MEGTTTVITVSNHTGVGRNETFNAVIDKTISANAISQKRLNDLCEKLQVTPSELGRDKTFVDSYGVVYTARSKVRLLARPRGGRHTSVFDFYVVDTGRYDVLLARGWMDKFPTKHPGEHIAAPTELINNGPAQAKAEEELKKHLEEAAKAQAAFDKRRKEQQAK</sequence>
<dbReference type="Proteomes" id="UP000184073">
    <property type="component" value="Unassembled WGS sequence"/>
</dbReference>